<protein>
    <submittedName>
        <fullName evidence="4 5">Uncharacterized protein</fullName>
    </submittedName>
</protein>
<keyword evidence="2 3" id="KW-0040">ANK repeat</keyword>
<dbReference type="InterPro" id="IPR002110">
    <property type="entry name" value="Ankyrin_rpt"/>
</dbReference>
<evidence type="ECO:0000256" key="3">
    <source>
        <dbReference type="PROSITE-ProRule" id="PRU00023"/>
    </source>
</evidence>
<evidence type="ECO:0000256" key="2">
    <source>
        <dbReference type="ARBA" id="ARBA00023043"/>
    </source>
</evidence>
<evidence type="ECO:0000313" key="4">
    <source>
        <dbReference type="EMBL" id="EKX38615.1"/>
    </source>
</evidence>
<sequence length="286" mass="31205">MENACRTGNLEAVKGLVNVDRNRALREDASGQTPLHRVAAYNHMEILNFLIDYVNVCDHTGKTPLHFAAEKVNAEIQGQHYLTPLHLAAIHGHNSVCKALLAAGSIIDSQAGKDHSCALHLASEGGHTTTVRLLIGEGADVSIRDKHGRKAVHVCKDRKTRDVFDSFRLRATASASEEGEEAERQGRSILRHAQSRDLGYMSHVLVKLMTSSPCPAAAQLRDRNGNLLQDQGGMIKASVDVQDLHTGQTREAEVEPHEELAGPMVYFNASVVGHVVRGARKDSKRP</sequence>
<evidence type="ECO:0000256" key="1">
    <source>
        <dbReference type="ARBA" id="ARBA00022737"/>
    </source>
</evidence>
<organism evidence="4">
    <name type="scientific">Guillardia theta (strain CCMP2712)</name>
    <name type="common">Cryptophyte</name>
    <dbReference type="NCBI Taxonomy" id="905079"/>
    <lineage>
        <taxon>Eukaryota</taxon>
        <taxon>Cryptophyceae</taxon>
        <taxon>Pyrenomonadales</taxon>
        <taxon>Geminigeraceae</taxon>
        <taxon>Guillardia</taxon>
    </lineage>
</organism>
<evidence type="ECO:0000313" key="5">
    <source>
        <dbReference type="EnsemblProtists" id="EKX38615"/>
    </source>
</evidence>
<keyword evidence="6" id="KW-1185">Reference proteome</keyword>
<dbReference type="Pfam" id="PF12796">
    <property type="entry name" value="Ank_2"/>
    <property type="match status" value="2"/>
</dbReference>
<dbReference type="Gene3D" id="1.25.40.20">
    <property type="entry name" value="Ankyrin repeat-containing domain"/>
    <property type="match status" value="2"/>
</dbReference>
<reference evidence="4 6" key="1">
    <citation type="journal article" date="2012" name="Nature">
        <title>Algal genomes reveal evolutionary mosaicism and the fate of nucleomorphs.</title>
        <authorList>
            <consortium name="DOE Joint Genome Institute"/>
            <person name="Curtis B.A."/>
            <person name="Tanifuji G."/>
            <person name="Burki F."/>
            <person name="Gruber A."/>
            <person name="Irimia M."/>
            <person name="Maruyama S."/>
            <person name="Arias M.C."/>
            <person name="Ball S.G."/>
            <person name="Gile G.H."/>
            <person name="Hirakawa Y."/>
            <person name="Hopkins J.F."/>
            <person name="Kuo A."/>
            <person name="Rensing S.A."/>
            <person name="Schmutz J."/>
            <person name="Symeonidi A."/>
            <person name="Elias M."/>
            <person name="Eveleigh R.J."/>
            <person name="Herman E.K."/>
            <person name="Klute M.J."/>
            <person name="Nakayama T."/>
            <person name="Obornik M."/>
            <person name="Reyes-Prieto A."/>
            <person name="Armbrust E.V."/>
            <person name="Aves S.J."/>
            <person name="Beiko R.G."/>
            <person name="Coutinho P."/>
            <person name="Dacks J.B."/>
            <person name="Durnford D.G."/>
            <person name="Fast N.M."/>
            <person name="Green B.R."/>
            <person name="Grisdale C.J."/>
            <person name="Hempel F."/>
            <person name="Henrissat B."/>
            <person name="Hoppner M.P."/>
            <person name="Ishida K."/>
            <person name="Kim E."/>
            <person name="Koreny L."/>
            <person name="Kroth P.G."/>
            <person name="Liu Y."/>
            <person name="Malik S.B."/>
            <person name="Maier U.G."/>
            <person name="McRose D."/>
            <person name="Mock T."/>
            <person name="Neilson J.A."/>
            <person name="Onodera N.T."/>
            <person name="Poole A.M."/>
            <person name="Pritham E.J."/>
            <person name="Richards T.A."/>
            <person name="Rocap G."/>
            <person name="Roy S.W."/>
            <person name="Sarai C."/>
            <person name="Schaack S."/>
            <person name="Shirato S."/>
            <person name="Slamovits C.H."/>
            <person name="Spencer D.F."/>
            <person name="Suzuki S."/>
            <person name="Worden A.Z."/>
            <person name="Zauner S."/>
            <person name="Barry K."/>
            <person name="Bell C."/>
            <person name="Bharti A.K."/>
            <person name="Crow J.A."/>
            <person name="Grimwood J."/>
            <person name="Kramer R."/>
            <person name="Lindquist E."/>
            <person name="Lucas S."/>
            <person name="Salamov A."/>
            <person name="McFadden G.I."/>
            <person name="Lane C.E."/>
            <person name="Keeling P.J."/>
            <person name="Gray M.W."/>
            <person name="Grigoriev I.V."/>
            <person name="Archibald J.M."/>
        </authorList>
    </citation>
    <scope>NUCLEOTIDE SEQUENCE</scope>
    <source>
        <strain evidence="4 6">CCMP2712</strain>
    </source>
</reference>
<dbReference type="EnsemblProtists" id="EKX38615">
    <property type="protein sequence ID" value="EKX38615"/>
    <property type="gene ID" value="GUITHDRAFT_115162"/>
</dbReference>
<dbReference type="PaxDb" id="55529-EKX38615"/>
<dbReference type="AlphaFoldDB" id="L1IS13"/>
<keyword evidence="1" id="KW-0677">Repeat</keyword>
<dbReference type="Proteomes" id="UP000011087">
    <property type="component" value="Unassembled WGS sequence"/>
</dbReference>
<name>L1IS13_GUITC</name>
<feature type="repeat" description="ANK" evidence="3">
    <location>
        <begin position="30"/>
        <end position="52"/>
    </location>
</feature>
<gene>
    <name evidence="4" type="ORF">GUITHDRAFT_115162</name>
</gene>
<dbReference type="SUPFAM" id="SSF48403">
    <property type="entry name" value="Ankyrin repeat"/>
    <property type="match status" value="1"/>
</dbReference>
<feature type="repeat" description="ANK" evidence="3">
    <location>
        <begin position="80"/>
        <end position="112"/>
    </location>
</feature>
<dbReference type="RefSeq" id="XP_005825595.1">
    <property type="nucleotide sequence ID" value="XM_005825538.1"/>
</dbReference>
<dbReference type="HOGENOM" id="CLU_974708_0_0_1"/>
<evidence type="ECO:0000313" key="6">
    <source>
        <dbReference type="Proteomes" id="UP000011087"/>
    </source>
</evidence>
<dbReference type="InterPro" id="IPR036770">
    <property type="entry name" value="Ankyrin_rpt-contain_sf"/>
</dbReference>
<dbReference type="PRINTS" id="PR01415">
    <property type="entry name" value="ANKYRIN"/>
</dbReference>
<reference evidence="5" key="3">
    <citation type="submission" date="2016-03" db="UniProtKB">
        <authorList>
            <consortium name="EnsemblProtists"/>
        </authorList>
    </citation>
    <scope>IDENTIFICATION</scope>
</reference>
<dbReference type="PROSITE" id="PS50297">
    <property type="entry name" value="ANK_REP_REGION"/>
    <property type="match status" value="3"/>
</dbReference>
<dbReference type="OrthoDB" id="448455at2759"/>
<reference evidence="6" key="2">
    <citation type="submission" date="2012-11" db="EMBL/GenBank/DDBJ databases">
        <authorList>
            <person name="Kuo A."/>
            <person name="Curtis B.A."/>
            <person name="Tanifuji G."/>
            <person name="Burki F."/>
            <person name="Gruber A."/>
            <person name="Irimia M."/>
            <person name="Maruyama S."/>
            <person name="Arias M.C."/>
            <person name="Ball S.G."/>
            <person name="Gile G.H."/>
            <person name="Hirakawa Y."/>
            <person name="Hopkins J.F."/>
            <person name="Rensing S.A."/>
            <person name="Schmutz J."/>
            <person name="Symeonidi A."/>
            <person name="Elias M."/>
            <person name="Eveleigh R.J."/>
            <person name="Herman E.K."/>
            <person name="Klute M.J."/>
            <person name="Nakayama T."/>
            <person name="Obornik M."/>
            <person name="Reyes-Prieto A."/>
            <person name="Armbrust E.V."/>
            <person name="Aves S.J."/>
            <person name="Beiko R.G."/>
            <person name="Coutinho P."/>
            <person name="Dacks J.B."/>
            <person name="Durnford D.G."/>
            <person name="Fast N.M."/>
            <person name="Green B.R."/>
            <person name="Grisdale C."/>
            <person name="Hempe F."/>
            <person name="Henrissat B."/>
            <person name="Hoppner M.P."/>
            <person name="Ishida K.-I."/>
            <person name="Kim E."/>
            <person name="Koreny L."/>
            <person name="Kroth P.G."/>
            <person name="Liu Y."/>
            <person name="Malik S.-B."/>
            <person name="Maier U.G."/>
            <person name="McRose D."/>
            <person name="Mock T."/>
            <person name="Neilson J.A."/>
            <person name="Onodera N.T."/>
            <person name="Poole A.M."/>
            <person name="Pritham E.J."/>
            <person name="Richards T.A."/>
            <person name="Rocap G."/>
            <person name="Roy S.W."/>
            <person name="Sarai C."/>
            <person name="Schaack S."/>
            <person name="Shirato S."/>
            <person name="Slamovits C.H."/>
            <person name="Spencer D.F."/>
            <person name="Suzuki S."/>
            <person name="Worden A.Z."/>
            <person name="Zauner S."/>
            <person name="Barry K."/>
            <person name="Bell C."/>
            <person name="Bharti A.K."/>
            <person name="Crow J.A."/>
            <person name="Grimwood J."/>
            <person name="Kramer R."/>
            <person name="Lindquist E."/>
            <person name="Lucas S."/>
            <person name="Salamov A."/>
            <person name="McFadden G.I."/>
            <person name="Lane C.E."/>
            <person name="Keeling P.J."/>
            <person name="Gray M.W."/>
            <person name="Grigoriev I.V."/>
            <person name="Archibald J.M."/>
        </authorList>
    </citation>
    <scope>NUCLEOTIDE SEQUENCE</scope>
    <source>
        <strain evidence="6">CCMP2712</strain>
    </source>
</reference>
<dbReference type="EMBL" id="JH993046">
    <property type="protein sequence ID" value="EKX38615.1"/>
    <property type="molecule type" value="Genomic_DNA"/>
</dbReference>
<dbReference type="KEGG" id="gtt:GUITHDRAFT_115162"/>
<accession>L1IS13</accession>
<dbReference type="eggNOG" id="KOG0504">
    <property type="taxonomic scope" value="Eukaryota"/>
</dbReference>
<dbReference type="GeneID" id="17295383"/>
<feature type="repeat" description="ANK" evidence="3">
    <location>
        <begin position="114"/>
        <end position="146"/>
    </location>
</feature>
<dbReference type="SMART" id="SM00248">
    <property type="entry name" value="ANK"/>
    <property type="match status" value="3"/>
</dbReference>
<dbReference type="PANTHER" id="PTHR24171">
    <property type="entry name" value="ANKYRIN REPEAT DOMAIN-CONTAINING PROTEIN 39-RELATED"/>
    <property type="match status" value="1"/>
</dbReference>
<dbReference type="PROSITE" id="PS50088">
    <property type="entry name" value="ANK_REPEAT"/>
    <property type="match status" value="3"/>
</dbReference>
<proteinExistence type="predicted"/>